<proteinExistence type="predicted"/>
<dbReference type="GO" id="GO:0003730">
    <property type="term" value="F:mRNA 3'-UTR binding"/>
    <property type="evidence" value="ECO:0007669"/>
    <property type="project" value="TreeGrafter"/>
</dbReference>
<dbReference type="InterPro" id="IPR033490">
    <property type="entry name" value="LRP130"/>
</dbReference>
<reference evidence="2" key="2">
    <citation type="submission" date="2015-06" db="UniProtKB">
        <authorList>
            <consortium name="EnsemblMetazoa"/>
        </authorList>
    </citation>
    <scope>IDENTIFICATION</scope>
</reference>
<dbReference type="STRING" id="36166.T1GRJ9"/>
<name>T1GRJ9_MEGSC</name>
<dbReference type="GO" id="GO:0005634">
    <property type="term" value="C:nucleus"/>
    <property type="evidence" value="ECO:0007669"/>
    <property type="project" value="TreeGrafter"/>
</dbReference>
<dbReference type="GO" id="GO:0070129">
    <property type="term" value="P:regulation of mitochondrial translation"/>
    <property type="evidence" value="ECO:0007669"/>
    <property type="project" value="TreeGrafter"/>
</dbReference>
<evidence type="ECO:0000313" key="3">
    <source>
        <dbReference type="Proteomes" id="UP000015102"/>
    </source>
</evidence>
<dbReference type="Proteomes" id="UP000015102">
    <property type="component" value="Unassembled WGS sequence"/>
</dbReference>
<dbReference type="InterPro" id="IPR002885">
    <property type="entry name" value="PPR_rpt"/>
</dbReference>
<dbReference type="AlphaFoldDB" id="T1GRJ9"/>
<dbReference type="Pfam" id="PF01535">
    <property type="entry name" value="PPR"/>
    <property type="match status" value="1"/>
</dbReference>
<accession>T1GRJ9</accession>
<organism evidence="2 3">
    <name type="scientific">Megaselia scalaris</name>
    <name type="common">Humpbacked fly</name>
    <name type="synonym">Phora scalaris</name>
    <dbReference type="NCBI Taxonomy" id="36166"/>
    <lineage>
        <taxon>Eukaryota</taxon>
        <taxon>Metazoa</taxon>
        <taxon>Ecdysozoa</taxon>
        <taxon>Arthropoda</taxon>
        <taxon>Hexapoda</taxon>
        <taxon>Insecta</taxon>
        <taxon>Pterygota</taxon>
        <taxon>Neoptera</taxon>
        <taxon>Endopterygota</taxon>
        <taxon>Diptera</taxon>
        <taxon>Brachycera</taxon>
        <taxon>Muscomorpha</taxon>
        <taxon>Platypezoidea</taxon>
        <taxon>Phoridae</taxon>
        <taxon>Megaseliini</taxon>
        <taxon>Megaselia</taxon>
    </lineage>
</organism>
<evidence type="ECO:0008006" key="4">
    <source>
        <dbReference type="Google" id="ProtNLM"/>
    </source>
</evidence>
<dbReference type="PANTHER" id="PTHR46669">
    <property type="entry name" value="LEUCINE-RICH PPR MOTIF-CONTAINING PROTEIN, MITOCHONDRIAL"/>
    <property type="match status" value="1"/>
</dbReference>
<dbReference type="HOGENOM" id="CLU_537805_0_0_1"/>
<evidence type="ECO:0000256" key="1">
    <source>
        <dbReference type="PROSITE-ProRule" id="PRU00708"/>
    </source>
</evidence>
<protein>
    <recommendedName>
        <fullName evidence="4">Pentacotripeptide-repeat region of PRORP domain-containing protein</fullName>
    </recommendedName>
</protein>
<dbReference type="PANTHER" id="PTHR46669:SF1">
    <property type="entry name" value="LEUCINE-RICH PPR MOTIF-CONTAINING PROTEIN, MITOCHONDRIAL"/>
    <property type="match status" value="1"/>
</dbReference>
<dbReference type="PROSITE" id="PS51375">
    <property type="entry name" value="PPR"/>
    <property type="match status" value="1"/>
</dbReference>
<evidence type="ECO:0000313" key="2">
    <source>
        <dbReference type="EnsemblMetazoa" id="MESCA006284-PA"/>
    </source>
</evidence>
<dbReference type="NCBIfam" id="TIGR00756">
    <property type="entry name" value="PPR"/>
    <property type="match status" value="1"/>
</dbReference>
<reference evidence="3" key="1">
    <citation type="submission" date="2013-02" db="EMBL/GenBank/DDBJ databases">
        <authorList>
            <person name="Hughes D."/>
        </authorList>
    </citation>
    <scope>NUCLEOTIDE SEQUENCE</scope>
    <source>
        <strain>Durham</strain>
        <strain evidence="3">NC isolate 2 -- Noor lab</strain>
    </source>
</reference>
<feature type="repeat" description="PPR" evidence="1">
    <location>
        <begin position="294"/>
        <end position="328"/>
    </location>
</feature>
<dbReference type="OMA" id="CERYKND"/>
<dbReference type="EnsemblMetazoa" id="MESCA006284-RA">
    <property type="protein sequence ID" value="MESCA006284-PA"/>
    <property type="gene ID" value="MESCA006284"/>
</dbReference>
<dbReference type="EMBL" id="CAQQ02175162">
    <property type="status" value="NOT_ANNOTATED_CDS"/>
    <property type="molecule type" value="Genomic_DNA"/>
</dbReference>
<keyword evidence="3" id="KW-1185">Reference proteome</keyword>
<dbReference type="GO" id="GO:0005739">
    <property type="term" value="C:mitochondrion"/>
    <property type="evidence" value="ECO:0007669"/>
    <property type="project" value="TreeGrafter"/>
</dbReference>
<sequence>MFKNQLVASLVKTEDVLSFVKILKNICLNIKSIDAAKEFVGEMTLDALNQLKTKSSHTIPLLLESLLHHNLGISEKFTEIIQSKLEHKVDENISNLDGFDIPNGSKAQLIELYCNSNELDKALNLYEKENETKEFRLDQLKTIKLVDLVLKSGDTEKAINILIENRGKTINEEESYLYKNNIWKLLNNLSETGNVEVLNKLSCRFIQNEDAESLQKLTDLSTTIHGEVNSLYDLVFSFIECGRIRQARQILETPGLKNRSNRISNACERYKNDGNIKSLEAMIEATRDINYIDRNFIYFNLLQSYEKENDHQKALNLWTRMQEENIVPSDTFLIKLGKLLKENNINVPFTIPSSSKKSENIEKSTKLKIVNDPKLKTIDLYNKFEGLLKENKISEASIMFNNFINKTNNIPRRLLKFYINKLASIGDYESIEKMVLSDEIKKKISFDNRLCHAYIKADKVNDYFIKLREDLENCKSIGEIQDKGAAFPRGGALGILENFPDMYEECK</sequence>